<dbReference type="EMBL" id="JAENIJ010000035">
    <property type="protein sequence ID" value="MBK1884122.1"/>
    <property type="molecule type" value="Genomic_DNA"/>
</dbReference>
<gene>
    <name evidence="1" type="ORF">JIN85_17005</name>
</gene>
<evidence type="ECO:0000313" key="1">
    <source>
        <dbReference type="EMBL" id="MBK1884122.1"/>
    </source>
</evidence>
<evidence type="ECO:0000313" key="2">
    <source>
        <dbReference type="Proteomes" id="UP000603141"/>
    </source>
</evidence>
<accession>A0A934VW04</accession>
<name>A0A934VW04_9BACT</name>
<dbReference type="RefSeq" id="WP_200273015.1">
    <property type="nucleotide sequence ID" value="NZ_JAENIJ010000035.1"/>
</dbReference>
<organism evidence="1 2">
    <name type="scientific">Luteolibacter pohnpeiensis</name>
    <dbReference type="NCBI Taxonomy" id="454153"/>
    <lineage>
        <taxon>Bacteria</taxon>
        <taxon>Pseudomonadati</taxon>
        <taxon>Verrucomicrobiota</taxon>
        <taxon>Verrucomicrobiia</taxon>
        <taxon>Verrucomicrobiales</taxon>
        <taxon>Verrucomicrobiaceae</taxon>
        <taxon>Luteolibacter</taxon>
    </lineage>
</organism>
<reference evidence="1" key="1">
    <citation type="submission" date="2021-01" db="EMBL/GenBank/DDBJ databases">
        <title>Modified the classification status of verrucomicrobia.</title>
        <authorList>
            <person name="Feng X."/>
        </authorList>
    </citation>
    <scope>NUCLEOTIDE SEQUENCE</scope>
    <source>
        <strain evidence="1">KCTC 22041</strain>
    </source>
</reference>
<sequence>MPAIVPNPKQTTLFLPISSDAEFVVTVQVKTAGLGMIDPPTRRAPSAEELHLAAELLQRRVYQFHPSTD</sequence>
<protein>
    <submittedName>
        <fullName evidence="1">Uncharacterized protein</fullName>
    </submittedName>
</protein>
<proteinExistence type="predicted"/>
<dbReference type="AlphaFoldDB" id="A0A934VW04"/>
<keyword evidence="2" id="KW-1185">Reference proteome</keyword>
<dbReference type="Proteomes" id="UP000603141">
    <property type="component" value="Unassembled WGS sequence"/>
</dbReference>
<comment type="caution">
    <text evidence="1">The sequence shown here is derived from an EMBL/GenBank/DDBJ whole genome shotgun (WGS) entry which is preliminary data.</text>
</comment>